<evidence type="ECO:0000256" key="3">
    <source>
        <dbReference type="ARBA" id="ARBA00023274"/>
    </source>
</evidence>
<dbReference type="GO" id="GO:0005840">
    <property type="term" value="C:ribosome"/>
    <property type="evidence" value="ECO:0007669"/>
    <property type="project" value="UniProtKB-KW"/>
</dbReference>
<evidence type="ECO:0000256" key="1">
    <source>
        <dbReference type="ARBA" id="ARBA00008560"/>
    </source>
</evidence>
<dbReference type="PANTHER" id="PTHR35534">
    <property type="entry name" value="50S RIBOSOMAL PROTEIN L32"/>
    <property type="match status" value="1"/>
</dbReference>
<protein>
    <recommendedName>
        <fullName evidence="4 5">Large ribosomal subunit protein bL32</fullName>
    </recommendedName>
</protein>
<dbReference type="RefSeq" id="WP_387416909.1">
    <property type="nucleotide sequence ID" value="NZ_JBIASD010000034.1"/>
</dbReference>
<dbReference type="Pfam" id="PF01783">
    <property type="entry name" value="Ribosomal_L32p"/>
    <property type="match status" value="1"/>
</dbReference>
<keyword evidence="7" id="KW-1185">Reference proteome</keyword>
<dbReference type="NCBIfam" id="TIGR01031">
    <property type="entry name" value="rpmF_bact"/>
    <property type="match status" value="1"/>
</dbReference>
<comment type="similarity">
    <text evidence="1 5">Belongs to the bacterial ribosomal protein bL32 family.</text>
</comment>
<proteinExistence type="inferred from homology"/>
<dbReference type="InterPro" id="IPR002677">
    <property type="entry name" value="Ribosomal_bL32"/>
</dbReference>
<keyword evidence="3 5" id="KW-0687">Ribonucleoprotein</keyword>
<accession>A0ABW6T0F6</accession>
<evidence type="ECO:0000313" key="7">
    <source>
        <dbReference type="Proteomes" id="UP001602013"/>
    </source>
</evidence>
<comment type="caution">
    <text evidence="6">The sequence shown here is derived from an EMBL/GenBank/DDBJ whole genome shotgun (WGS) entry which is preliminary data.</text>
</comment>
<evidence type="ECO:0000256" key="2">
    <source>
        <dbReference type="ARBA" id="ARBA00022980"/>
    </source>
</evidence>
<dbReference type="EMBL" id="JBIASD010000034">
    <property type="protein sequence ID" value="MFF3670701.1"/>
    <property type="molecule type" value="Genomic_DNA"/>
</dbReference>
<dbReference type="HAMAP" id="MF_00340">
    <property type="entry name" value="Ribosomal_bL32"/>
    <property type="match status" value="1"/>
</dbReference>
<evidence type="ECO:0000313" key="6">
    <source>
        <dbReference type="EMBL" id="MFF3670701.1"/>
    </source>
</evidence>
<gene>
    <name evidence="5 6" type="primary">rpmF</name>
    <name evidence="6" type="ORF">ACFYXI_34455</name>
</gene>
<name>A0ABW6T0F6_9ACTN</name>
<evidence type="ECO:0000256" key="4">
    <source>
        <dbReference type="ARBA" id="ARBA00035178"/>
    </source>
</evidence>
<dbReference type="InterPro" id="IPR011332">
    <property type="entry name" value="Ribosomal_zn-bd"/>
</dbReference>
<dbReference type="InterPro" id="IPR044957">
    <property type="entry name" value="Ribosomal_bL32_bact"/>
</dbReference>
<organism evidence="6 7">
    <name type="scientific">Microtetraspora malaysiensis</name>
    <dbReference type="NCBI Taxonomy" id="161358"/>
    <lineage>
        <taxon>Bacteria</taxon>
        <taxon>Bacillati</taxon>
        <taxon>Actinomycetota</taxon>
        <taxon>Actinomycetes</taxon>
        <taxon>Streptosporangiales</taxon>
        <taxon>Streptosporangiaceae</taxon>
        <taxon>Microtetraspora</taxon>
    </lineage>
</organism>
<keyword evidence="2 5" id="KW-0689">Ribosomal protein</keyword>
<dbReference type="Proteomes" id="UP001602013">
    <property type="component" value="Unassembled WGS sequence"/>
</dbReference>
<dbReference type="SUPFAM" id="SSF57829">
    <property type="entry name" value="Zn-binding ribosomal proteins"/>
    <property type="match status" value="1"/>
</dbReference>
<dbReference type="PANTHER" id="PTHR35534:SF1">
    <property type="entry name" value="LARGE RIBOSOMAL SUBUNIT PROTEIN BL32"/>
    <property type="match status" value="1"/>
</dbReference>
<reference evidence="6 7" key="1">
    <citation type="submission" date="2024-10" db="EMBL/GenBank/DDBJ databases">
        <title>The Natural Products Discovery Center: Release of the First 8490 Sequenced Strains for Exploring Actinobacteria Biosynthetic Diversity.</title>
        <authorList>
            <person name="Kalkreuter E."/>
            <person name="Kautsar S.A."/>
            <person name="Yang D."/>
            <person name="Bader C.D."/>
            <person name="Teijaro C.N."/>
            <person name="Fluegel L."/>
            <person name="Davis C.M."/>
            <person name="Simpson J.R."/>
            <person name="Lauterbach L."/>
            <person name="Steele A.D."/>
            <person name="Gui C."/>
            <person name="Meng S."/>
            <person name="Li G."/>
            <person name="Viehrig K."/>
            <person name="Ye F."/>
            <person name="Su P."/>
            <person name="Kiefer A.F."/>
            <person name="Nichols A."/>
            <person name="Cepeda A.J."/>
            <person name="Yan W."/>
            <person name="Fan B."/>
            <person name="Jiang Y."/>
            <person name="Adhikari A."/>
            <person name="Zheng C.-J."/>
            <person name="Schuster L."/>
            <person name="Cowan T.M."/>
            <person name="Smanski M.J."/>
            <person name="Chevrette M.G."/>
            <person name="De Carvalho L.P.S."/>
            <person name="Shen B."/>
        </authorList>
    </citation>
    <scope>NUCLEOTIDE SEQUENCE [LARGE SCALE GENOMIC DNA]</scope>
    <source>
        <strain evidence="6 7">NPDC002173</strain>
    </source>
</reference>
<evidence type="ECO:0000256" key="5">
    <source>
        <dbReference type="HAMAP-Rule" id="MF_00340"/>
    </source>
</evidence>
<sequence>MQHRTSRSRTRHRRAHWKTSALALTTCTNPACGKPTPTHRACRHCGVYRGREVLPPMGGDT</sequence>